<reference evidence="1 2" key="1">
    <citation type="journal article" date="2018" name="Front. Plant Sci.">
        <title>Red Clover (Trifolium pratense) and Zigzag Clover (T. medium) - A Picture of Genomic Similarities and Differences.</title>
        <authorList>
            <person name="Dluhosova J."/>
            <person name="Istvanek J."/>
            <person name="Nedelnik J."/>
            <person name="Repkova J."/>
        </authorList>
    </citation>
    <scope>NUCLEOTIDE SEQUENCE [LARGE SCALE GENOMIC DNA]</scope>
    <source>
        <strain evidence="2">cv. 10/8</strain>
        <tissue evidence="1">Leaf</tissue>
    </source>
</reference>
<comment type="caution">
    <text evidence="1">The sequence shown here is derived from an EMBL/GenBank/DDBJ whole genome shotgun (WGS) entry which is preliminary data.</text>
</comment>
<proteinExistence type="predicted"/>
<evidence type="ECO:0000313" key="1">
    <source>
        <dbReference type="EMBL" id="MCI96831.1"/>
    </source>
</evidence>
<keyword evidence="2" id="KW-1185">Reference proteome</keyword>
<protein>
    <submittedName>
        <fullName evidence="1">Uncharacterized protein</fullName>
    </submittedName>
</protein>
<accession>A0A392WCI6</accession>
<dbReference type="Proteomes" id="UP000265520">
    <property type="component" value="Unassembled WGS sequence"/>
</dbReference>
<name>A0A392WCI6_9FABA</name>
<evidence type="ECO:0000313" key="2">
    <source>
        <dbReference type="Proteomes" id="UP000265520"/>
    </source>
</evidence>
<organism evidence="1 2">
    <name type="scientific">Trifolium medium</name>
    <dbReference type="NCBI Taxonomy" id="97028"/>
    <lineage>
        <taxon>Eukaryota</taxon>
        <taxon>Viridiplantae</taxon>
        <taxon>Streptophyta</taxon>
        <taxon>Embryophyta</taxon>
        <taxon>Tracheophyta</taxon>
        <taxon>Spermatophyta</taxon>
        <taxon>Magnoliopsida</taxon>
        <taxon>eudicotyledons</taxon>
        <taxon>Gunneridae</taxon>
        <taxon>Pentapetalae</taxon>
        <taxon>rosids</taxon>
        <taxon>fabids</taxon>
        <taxon>Fabales</taxon>
        <taxon>Fabaceae</taxon>
        <taxon>Papilionoideae</taxon>
        <taxon>50 kb inversion clade</taxon>
        <taxon>NPAAA clade</taxon>
        <taxon>Hologalegina</taxon>
        <taxon>IRL clade</taxon>
        <taxon>Trifolieae</taxon>
        <taxon>Trifolium</taxon>
    </lineage>
</organism>
<dbReference type="EMBL" id="LXQA011425357">
    <property type="protein sequence ID" value="MCI96831.1"/>
    <property type="molecule type" value="Genomic_DNA"/>
</dbReference>
<feature type="non-terminal residue" evidence="1">
    <location>
        <position position="35"/>
    </location>
</feature>
<sequence>MKLRNVQMAEASDDFLLADWRDAPSSPARRATDRA</sequence>
<dbReference type="AlphaFoldDB" id="A0A392WCI6"/>